<evidence type="ECO:0000313" key="2">
    <source>
        <dbReference type="Proteomes" id="UP000199072"/>
    </source>
</evidence>
<sequence>MFKTLNTTFVIASDNVAISSEGSSARPVGLLRYSNDKFIYT</sequence>
<gene>
    <name evidence="1" type="ORF">SAMN05216464_102682</name>
</gene>
<proteinExistence type="predicted"/>
<dbReference type="AlphaFoldDB" id="A0A1G6XVY1"/>
<protein>
    <submittedName>
        <fullName evidence="1">Uncharacterized protein</fullName>
    </submittedName>
</protein>
<dbReference type="STRING" id="1391627.SAMN05216464_102682"/>
<dbReference type="Proteomes" id="UP000199072">
    <property type="component" value="Unassembled WGS sequence"/>
</dbReference>
<dbReference type="EMBL" id="FNAI01000002">
    <property type="protein sequence ID" value="SDD82182.1"/>
    <property type="molecule type" value="Genomic_DNA"/>
</dbReference>
<reference evidence="1 2" key="1">
    <citation type="submission" date="2016-10" db="EMBL/GenBank/DDBJ databases">
        <authorList>
            <person name="de Groot N.N."/>
        </authorList>
    </citation>
    <scope>NUCLEOTIDE SEQUENCE [LARGE SCALE GENOMIC DNA]</scope>
    <source>
        <strain evidence="1 2">47C3B</strain>
    </source>
</reference>
<name>A0A1G6XVY1_9SPHI</name>
<evidence type="ECO:0000313" key="1">
    <source>
        <dbReference type="EMBL" id="SDD82182.1"/>
    </source>
</evidence>
<accession>A0A1G6XVY1</accession>
<organism evidence="1 2">
    <name type="scientific">Mucilaginibacter pineti</name>
    <dbReference type="NCBI Taxonomy" id="1391627"/>
    <lineage>
        <taxon>Bacteria</taxon>
        <taxon>Pseudomonadati</taxon>
        <taxon>Bacteroidota</taxon>
        <taxon>Sphingobacteriia</taxon>
        <taxon>Sphingobacteriales</taxon>
        <taxon>Sphingobacteriaceae</taxon>
        <taxon>Mucilaginibacter</taxon>
    </lineage>
</organism>
<keyword evidence="2" id="KW-1185">Reference proteome</keyword>